<evidence type="ECO:0000313" key="2">
    <source>
        <dbReference type="EMBL" id="KAF3856259.1"/>
    </source>
</evidence>
<gene>
    <name evidence="2" type="ORF">F7725_016982</name>
</gene>
<proteinExistence type="predicted"/>
<organism evidence="2 3">
    <name type="scientific">Dissostichus mawsoni</name>
    <name type="common">Antarctic cod</name>
    <dbReference type="NCBI Taxonomy" id="36200"/>
    <lineage>
        <taxon>Eukaryota</taxon>
        <taxon>Metazoa</taxon>
        <taxon>Chordata</taxon>
        <taxon>Craniata</taxon>
        <taxon>Vertebrata</taxon>
        <taxon>Euteleostomi</taxon>
        <taxon>Actinopterygii</taxon>
        <taxon>Neopterygii</taxon>
        <taxon>Teleostei</taxon>
        <taxon>Neoteleostei</taxon>
        <taxon>Acanthomorphata</taxon>
        <taxon>Eupercaria</taxon>
        <taxon>Perciformes</taxon>
        <taxon>Notothenioidei</taxon>
        <taxon>Nototheniidae</taxon>
        <taxon>Dissostichus</taxon>
    </lineage>
</organism>
<sequence length="147" mass="16306">MTAEVSQSENAKASQSPMNKEQEANETSTVHNNGQNIPSSDLQVVNPAILFMESERNLNVCVEPPQIDDFTTTERQIPSPLPSENTEENRNTVIIGESFVSLCEITQSMQNDEESGSIIEDQTLKSAEALLWHIGNIDICGKRRSRT</sequence>
<reference evidence="2 3" key="1">
    <citation type="submission" date="2020-03" db="EMBL/GenBank/DDBJ databases">
        <title>Dissostichus mawsoni Genome sequencing and assembly.</title>
        <authorList>
            <person name="Park H."/>
        </authorList>
    </citation>
    <scope>NUCLEOTIDE SEQUENCE [LARGE SCALE GENOMIC DNA]</scope>
    <source>
        <strain evidence="2">DM0001</strain>
        <tissue evidence="2">Muscle</tissue>
    </source>
</reference>
<name>A0A7J5Z5A8_DISMA</name>
<comment type="caution">
    <text evidence="2">The sequence shown here is derived from an EMBL/GenBank/DDBJ whole genome shotgun (WGS) entry which is preliminary data.</text>
</comment>
<accession>A0A7J5Z5A8</accession>
<evidence type="ECO:0000256" key="1">
    <source>
        <dbReference type="SAM" id="MobiDB-lite"/>
    </source>
</evidence>
<dbReference type="EMBL" id="JAAKFY010000006">
    <property type="protein sequence ID" value="KAF3856259.1"/>
    <property type="molecule type" value="Genomic_DNA"/>
</dbReference>
<feature type="region of interest" description="Disordered" evidence="1">
    <location>
        <begin position="1"/>
        <end position="41"/>
    </location>
</feature>
<dbReference type="Proteomes" id="UP000518266">
    <property type="component" value="Unassembled WGS sequence"/>
</dbReference>
<protein>
    <submittedName>
        <fullName evidence="2">Uncharacterized protein</fullName>
    </submittedName>
</protein>
<keyword evidence="3" id="KW-1185">Reference proteome</keyword>
<dbReference type="AlphaFoldDB" id="A0A7J5Z5A8"/>
<evidence type="ECO:0000313" key="3">
    <source>
        <dbReference type="Proteomes" id="UP000518266"/>
    </source>
</evidence>